<sequence>MQPLLSKPSVHFVDDGNLLTRPRHKDDPVSLKTLVLPSGKLSLYHPVLVDQDSAQAKPCRSSLAKSKLDKPALTGKNLGREFPAVLAGHRPFDPLNDGGDRRTIVFELFCAVGYLDASTPADILVVSAFVSVLKTPPTTDVVDQDDLKICLAGLDVLDKLLKTWTSTDF</sequence>
<organism evidence="1">
    <name type="scientific">bioreactor metagenome</name>
    <dbReference type="NCBI Taxonomy" id="1076179"/>
    <lineage>
        <taxon>unclassified sequences</taxon>
        <taxon>metagenomes</taxon>
        <taxon>ecological metagenomes</taxon>
    </lineage>
</organism>
<accession>A0A645E325</accession>
<evidence type="ECO:0000313" key="1">
    <source>
        <dbReference type="EMBL" id="MPM95935.1"/>
    </source>
</evidence>
<gene>
    <name evidence="1" type="ORF">SDC9_143091</name>
</gene>
<reference evidence="1" key="1">
    <citation type="submission" date="2019-08" db="EMBL/GenBank/DDBJ databases">
        <authorList>
            <person name="Kucharzyk K."/>
            <person name="Murdoch R.W."/>
            <person name="Higgins S."/>
            <person name="Loffler F."/>
        </authorList>
    </citation>
    <scope>NUCLEOTIDE SEQUENCE</scope>
</reference>
<protein>
    <submittedName>
        <fullName evidence="1">Uncharacterized protein</fullName>
    </submittedName>
</protein>
<name>A0A645E325_9ZZZZ</name>
<proteinExistence type="predicted"/>
<dbReference type="EMBL" id="VSSQ01042368">
    <property type="protein sequence ID" value="MPM95935.1"/>
    <property type="molecule type" value="Genomic_DNA"/>
</dbReference>
<dbReference type="AlphaFoldDB" id="A0A645E325"/>
<comment type="caution">
    <text evidence="1">The sequence shown here is derived from an EMBL/GenBank/DDBJ whole genome shotgun (WGS) entry which is preliminary data.</text>
</comment>